<accession>A0A6J4TW07</accession>
<name>A0A6J4TW07_9ACTN</name>
<sequence>MTDRRDLLRLVGFLAALLVVTGAIVLATSGGSKGDDGPRAAGGAQTLDGIVMEVDAVKLVLRPATGGENVTFEIRAVDQPNFDVFHLQQHAADGLNTRVTYLQDGTRRYALRADDAPEPNVP</sequence>
<evidence type="ECO:0000313" key="1">
    <source>
        <dbReference type="EMBL" id="CAA9531886.1"/>
    </source>
</evidence>
<dbReference type="AlphaFoldDB" id="A0A6J4TW07"/>
<proteinExistence type="predicted"/>
<protein>
    <submittedName>
        <fullName evidence="1">Uncharacterized protein</fullName>
    </submittedName>
</protein>
<dbReference type="PROSITE" id="PS51318">
    <property type="entry name" value="TAT"/>
    <property type="match status" value="1"/>
</dbReference>
<organism evidence="1">
    <name type="scientific">uncultured Solirubrobacteraceae bacterium</name>
    <dbReference type="NCBI Taxonomy" id="1162706"/>
    <lineage>
        <taxon>Bacteria</taxon>
        <taxon>Bacillati</taxon>
        <taxon>Actinomycetota</taxon>
        <taxon>Thermoleophilia</taxon>
        <taxon>Solirubrobacterales</taxon>
        <taxon>Solirubrobacteraceae</taxon>
        <taxon>environmental samples</taxon>
    </lineage>
</organism>
<dbReference type="EMBL" id="CADCVT010000422">
    <property type="protein sequence ID" value="CAA9531886.1"/>
    <property type="molecule type" value="Genomic_DNA"/>
</dbReference>
<gene>
    <name evidence="1" type="ORF">AVDCRST_MAG85-3754</name>
</gene>
<reference evidence="1" key="1">
    <citation type="submission" date="2020-02" db="EMBL/GenBank/DDBJ databases">
        <authorList>
            <person name="Meier V. D."/>
        </authorList>
    </citation>
    <scope>NUCLEOTIDE SEQUENCE</scope>
    <source>
        <strain evidence="1">AVDCRST_MAG85</strain>
    </source>
</reference>
<dbReference type="InterPro" id="IPR006311">
    <property type="entry name" value="TAT_signal"/>
</dbReference>